<dbReference type="OrthoDB" id="10043043at2759"/>
<dbReference type="GeneID" id="115474738"/>
<evidence type="ECO:0000313" key="6">
    <source>
        <dbReference type="RefSeq" id="XP_030066240.1"/>
    </source>
</evidence>
<dbReference type="RefSeq" id="XP_030066240.1">
    <property type="nucleotide sequence ID" value="XM_030210380.1"/>
</dbReference>
<dbReference type="Pfam" id="PF07686">
    <property type="entry name" value="V-set"/>
    <property type="match status" value="1"/>
</dbReference>
<dbReference type="SMART" id="SM00409">
    <property type="entry name" value="IG"/>
    <property type="match status" value="1"/>
</dbReference>
<keyword evidence="5" id="KW-1185">Reference proteome</keyword>
<keyword evidence="3" id="KW-0732">Signal</keyword>
<dbReference type="SUPFAM" id="SSF48726">
    <property type="entry name" value="Immunoglobulin"/>
    <property type="match status" value="1"/>
</dbReference>
<accession>A0A6P7YSJ9</accession>
<feature type="transmembrane region" description="Helical" evidence="2">
    <location>
        <begin position="306"/>
        <end position="331"/>
    </location>
</feature>
<dbReference type="AlphaFoldDB" id="A0A6P7YSJ9"/>
<feature type="domain" description="Ig-like" evidence="4">
    <location>
        <begin position="11"/>
        <end position="123"/>
    </location>
</feature>
<feature type="signal peptide" evidence="3">
    <location>
        <begin position="1"/>
        <end position="16"/>
    </location>
</feature>
<evidence type="ECO:0000313" key="5">
    <source>
        <dbReference type="Proteomes" id="UP000515156"/>
    </source>
</evidence>
<proteinExistence type="predicted"/>
<gene>
    <name evidence="6" type="primary">LOC115474738</name>
</gene>
<keyword evidence="2" id="KW-0472">Membrane</keyword>
<evidence type="ECO:0000256" key="2">
    <source>
        <dbReference type="SAM" id="Phobius"/>
    </source>
</evidence>
<feature type="region of interest" description="Disordered" evidence="1">
    <location>
        <begin position="130"/>
        <end position="298"/>
    </location>
</feature>
<evidence type="ECO:0000256" key="1">
    <source>
        <dbReference type="SAM" id="MobiDB-lite"/>
    </source>
</evidence>
<evidence type="ECO:0000259" key="4">
    <source>
        <dbReference type="PROSITE" id="PS50835"/>
    </source>
</evidence>
<dbReference type="InterPro" id="IPR036179">
    <property type="entry name" value="Ig-like_dom_sf"/>
</dbReference>
<name>A0A6P7YSJ9_9AMPH</name>
<dbReference type="PROSITE" id="PS50835">
    <property type="entry name" value="IG_LIKE"/>
    <property type="match status" value="1"/>
</dbReference>
<protein>
    <submittedName>
        <fullName evidence="6">Vicilin-like seed storage protein At2g18540</fullName>
    </submittedName>
</protein>
<dbReference type="InParanoid" id="A0A6P7YSJ9"/>
<dbReference type="InterPro" id="IPR003599">
    <property type="entry name" value="Ig_sub"/>
</dbReference>
<feature type="chain" id="PRO_5028159525" evidence="3">
    <location>
        <begin position="17"/>
        <end position="333"/>
    </location>
</feature>
<keyword evidence="2" id="KW-1133">Transmembrane helix</keyword>
<reference evidence="6" key="1">
    <citation type="submission" date="2025-08" db="UniProtKB">
        <authorList>
            <consortium name="RefSeq"/>
        </authorList>
    </citation>
    <scope>IDENTIFICATION</scope>
</reference>
<organism evidence="5 6">
    <name type="scientific">Microcaecilia unicolor</name>
    <dbReference type="NCBI Taxonomy" id="1415580"/>
    <lineage>
        <taxon>Eukaryota</taxon>
        <taxon>Metazoa</taxon>
        <taxon>Chordata</taxon>
        <taxon>Craniata</taxon>
        <taxon>Vertebrata</taxon>
        <taxon>Euteleostomi</taxon>
        <taxon>Amphibia</taxon>
        <taxon>Gymnophiona</taxon>
        <taxon>Siphonopidae</taxon>
        <taxon>Microcaecilia</taxon>
    </lineage>
</organism>
<dbReference type="Gene3D" id="2.60.40.10">
    <property type="entry name" value="Immunoglobulins"/>
    <property type="match status" value="1"/>
</dbReference>
<dbReference type="InterPro" id="IPR013783">
    <property type="entry name" value="Ig-like_fold"/>
</dbReference>
<dbReference type="KEGG" id="muo:115474738"/>
<dbReference type="InterPro" id="IPR013106">
    <property type="entry name" value="Ig_V-set"/>
</dbReference>
<dbReference type="Proteomes" id="UP000515156">
    <property type="component" value="Chromosome 7"/>
</dbReference>
<dbReference type="InterPro" id="IPR007110">
    <property type="entry name" value="Ig-like_dom"/>
</dbReference>
<keyword evidence="2" id="KW-0812">Transmembrane</keyword>
<evidence type="ECO:0000256" key="3">
    <source>
        <dbReference type="SAM" id="SignalP"/>
    </source>
</evidence>
<sequence length="333" mass="38878">MRVLLCLLFVPFTALSNLSIGGPKRLTVQTGEDVWLTCLIRVGDQSLDATQLIVHWSKNGFDKAIFNGTPRYGPPGSKLSIKEFAKGNVSLFLPSVKKMTDQGMYLCDIQYAESKGQHYINLNVQDAKVPASELRSREEGEQSSLREEEKAEEQLRPREEREKVEEQPRSRQGREKVEEQPRSREERENMKEQPRPTEETEKVEKQPRSREETEKVEEQPRSREETENVEEQPRSREENETVEEQSRPREEKETVEEQPRPREEKETVEEQLRHEKVEEQPRLREKKEKKQQQQQQEGESWGRVKWYLQVGMVLGVLMIGLLVAVVIAVIFKG</sequence>
<feature type="compositionally biased region" description="Basic and acidic residues" evidence="1">
    <location>
        <begin position="134"/>
        <end position="291"/>
    </location>
</feature>